<dbReference type="Proteomes" id="UP001499909">
    <property type="component" value="Unassembled WGS sequence"/>
</dbReference>
<evidence type="ECO:0000313" key="2">
    <source>
        <dbReference type="Proteomes" id="UP001499909"/>
    </source>
</evidence>
<dbReference type="InterPro" id="IPR023296">
    <property type="entry name" value="Glyco_hydro_beta-prop_sf"/>
</dbReference>
<reference evidence="2" key="1">
    <citation type="journal article" date="2019" name="Int. J. Syst. Evol. Microbiol.">
        <title>The Global Catalogue of Microorganisms (GCM) 10K type strain sequencing project: providing services to taxonomists for standard genome sequencing and annotation.</title>
        <authorList>
            <consortium name="The Broad Institute Genomics Platform"/>
            <consortium name="The Broad Institute Genome Sequencing Center for Infectious Disease"/>
            <person name="Wu L."/>
            <person name="Ma J."/>
        </authorList>
    </citation>
    <scope>NUCLEOTIDE SEQUENCE [LARGE SCALE GENOMIC DNA]</scope>
    <source>
        <strain evidence="2">JCM 17214</strain>
    </source>
</reference>
<evidence type="ECO:0000313" key="1">
    <source>
        <dbReference type="EMBL" id="GAA3943395.1"/>
    </source>
</evidence>
<comment type="caution">
    <text evidence="1">The sequence shown here is derived from an EMBL/GenBank/DDBJ whole genome shotgun (WGS) entry which is preliminary data.</text>
</comment>
<sequence length="53" mass="5692">MLDLGNGTYKNPAPYADYSDPDVIRFSADFCLTSSSFNAVPRLRLLSPPPGSG</sequence>
<proteinExistence type="predicted"/>
<organism evidence="1 2">
    <name type="scientific">Hymenobacter algoricola</name>
    <dbReference type="NCBI Taxonomy" id="486267"/>
    <lineage>
        <taxon>Bacteria</taxon>
        <taxon>Pseudomonadati</taxon>
        <taxon>Bacteroidota</taxon>
        <taxon>Cytophagia</taxon>
        <taxon>Cytophagales</taxon>
        <taxon>Hymenobacteraceae</taxon>
        <taxon>Hymenobacter</taxon>
    </lineage>
</organism>
<protein>
    <submittedName>
        <fullName evidence="1">Uncharacterized protein</fullName>
    </submittedName>
</protein>
<accession>A0ABP7NCS8</accession>
<keyword evidence="2" id="KW-1185">Reference proteome</keyword>
<name>A0ABP7NCS8_9BACT</name>
<gene>
    <name evidence="1" type="ORF">GCM10022406_27760</name>
</gene>
<dbReference type="SUPFAM" id="SSF75005">
    <property type="entry name" value="Arabinanase/levansucrase/invertase"/>
    <property type="match status" value="1"/>
</dbReference>
<dbReference type="EMBL" id="BAABDH010000074">
    <property type="protein sequence ID" value="GAA3943395.1"/>
    <property type="molecule type" value="Genomic_DNA"/>
</dbReference>